<organism evidence="1 2">
    <name type="scientific">Duncaniella dubosii</name>
    <dbReference type="NCBI Taxonomy" id="2518971"/>
    <lineage>
        <taxon>Bacteria</taxon>
        <taxon>Pseudomonadati</taxon>
        <taxon>Bacteroidota</taxon>
        <taxon>Bacteroidia</taxon>
        <taxon>Bacteroidales</taxon>
        <taxon>Muribaculaceae</taxon>
        <taxon>Duncaniella</taxon>
    </lineage>
</organism>
<evidence type="ECO:0000313" key="1">
    <source>
        <dbReference type="EMBL" id="QCD42748.1"/>
    </source>
</evidence>
<accession>A0A4V1D3E7</accession>
<dbReference type="RefSeq" id="WP_136415941.1">
    <property type="nucleotide sequence ID" value="NZ_CAXHQF010000016.1"/>
</dbReference>
<protein>
    <submittedName>
        <fullName evidence="1">Uncharacterized protein</fullName>
    </submittedName>
</protein>
<proteinExistence type="predicted"/>
<sequence>MAAFNFNAGQSNYTGEVLGDLLTLVAQENETYKEGLIHVKSGIQKKYALPHVRLGKIIQDHVATPVSSVGEYEFAERYLTPEDFMIYLEFNPRDFEQYYKPFQPTGNLVFRELDPKVQATMIRLLMEQEQEYINQAIWCSATPTEHAKISSSDGSVAAGATEIGGDAEAGPMKYFNGAIARVLMNAAASTTSEDAKCGQVNIAGTGTFADGEAVENELYAMWEATAPKIRKKAGLVILMDYKSWDAYNKYLSAKTMKYNDNRKENEHRFQGKRIIPMVALPNDTIFMGVFTTGVDSNLWMGVDYVNDENVLQVDKLQNNSELYFFKALLKMDVNIVRPSEITAHIPFKYTAA</sequence>
<name>A0A4V1D3E7_9BACT</name>
<evidence type="ECO:0000313" key="2">
    <source>
        <dbReference type="Proteomes" id="UP000297149"/>
    </source>
</evidence>
<gene>
    <name evidence="1" type="ORF">E7747_10930</name>
</gene>
<keyword evidence="2" id="KW-1185">Reference proteome</keyword>
<dbReference type="KEGG" id="ddb:E7747_10930"/>
<dbReference type="Proteomes" id="UP000297149">
    <property type="component" value="Chromosome"/>
</dbReference>
<dbReference type="AlphaFoldDB" id="A0A4V1D3E7"/>
<reference evidence="2" key="1">
    <citation type="submission" date="2019-02" db="EMBL/GenBank/DDBJ databases">
        <title>Isolation and identification of novel species under the genus Muribaculum.</title>
        <authorList>
            <person name="Miyake S."/>
            <person name="Ding Y."/>
            <person name="Low A."/>
            <person name="Soh M."/>
            <person name="Seedorf H."/>
        </authorList>
    </citation>
    <scope>NUCLEOTIDE SEQUENCE [LARGE SCALE GENOMIC DNA]</scope>
    <source>
        <strain evidence="2">H5</strain>
    </source>
</reference>
<dbReference type="EMBL" id="CP039396">
    <property type="protein sequence ID" value="QCD42748.1"/>
    <property type="molecule type" value="Genomic_DNA"/>
</dbReference>